<dbReference type="GO" id="GO:0004143">
    <property type="term" value="F:ATP-dependent diacylglycerol kinase activity"/>
    <property type="evidence" value="ECO:0007669"/>
    <property type="project" value="UniProtKB-EC"/>
</dbReference>
<protein>
    <recommendedName>
        <fullName evidence="9">Diacylglycerol kinase</fullName>
        <shortName evidence="9">DAG kinase</shortName>
        <ecNumber evidence="9">2.7.1.107</ecNumber>
    </recommendedName>
</protein>
<evidence type="ECO:0000256" key="8">
    <source>
        <dbReference type="ARBA" id="ARBA00022840"/>
    </source>
</evidence>
<dbReference type="PROSITE" id="PS00479">
    <property type="entry name" value="ZF_DAG_PE_1"/>
    <property type="match status" value="1"/>
</dbReference>
<evidence type="ECO:0000256" key="6">
    <source>
        <dbReference type="ARBA" id="ARBA00022777"/>
    </source>
</evidence>
<dbReference type="GO" id="GO:0046872">
    <property type="term" value="F:metal ion binding"/>
    <property type="evidence" value="ECO:0007669"/>
    <property type="project" value="UniProtKB-KW"/>
</dbReference>
<keyword evidence="4" id="KW-0677">Repeat</keyword>
<dbReference type="InterPro" id="IPR037607">
    <property type="entry name" value="DGK"/>
</dbReference>
<dbReference type="PANTHER" id="PTHR11255">
    <property type="entry name" value="DIACYLGLYCEROL KINASE"/>
    <property type="match status" value="1"/>
</dbReference>
<keyword evidence="8 9" id="KW-0067">ATP-binding</keyword>
<evidence type="ECO:0000256" key="3">
    <source>
        <dbReference type="ARBA" id="ARBA00022723"/>
    </source>
</evidence>
<dbReference type="EMBL" id="RQTK01000458">
    <property type="protein sequence ID" value="RUS79325.1"/>
    <property type="molecule type" value="Genomic_DNA"/>
</dbReference>
<dbReference type="InterPro" id="IPR016064">
    <property type="entry name" value="NAD/diacylglycerol_kinase_sf"/>
</dbReference>
<keyword evidence="3" id="KW-0479">Metal-binding</keyword>
<dbReference type="InterPro" id="IPR001206">
    <property type="entry name" value="Diacylglycerol_kinase_cat_dom"/>
</dbReference>
<dbReference type="OrthoDB" id="242257at2759"/>
<dbReference type="SMART" id="SM00045">
    <property type="entry name" value="DAGKa"/>
    <property type="match status" value="1"/>
</dbReference>
<keyword evidence="7" id="KW-0862">Zinc</keyword>
<dbReference type="PROSITE" id="PS50146">
    <property type="entry name" value="DAGK"/>
    <property type="match status" value="1"/>
</dbReference>
<evidence type="ECO:0000256" key="7">
    <source>
        <dbReference type="ARBA" id="ARBA00022833"/>
    </source>
</evidence>
<comment type="similarity">
    <text evidence="1 9">Belongs to the eukaryotic diacylglycerol kinase family.</text>
</comment>
<dbReference type="Proteomes" id="UP000271974">
    <property type="component" value="Unassembled WGS sequence"/>
</dbReference>
<proteinExistence type="inferred from homology"/>
<evidence type="ECO:0000259" key="11">
    <source>
        <dbReference type="PROSITE" id="PS50081"/>
    </source>
</evidence>
<dbReference type="SUPFAM" id="SSF57889">
    <property type="entry name" value="Cysteine-rich domain"/>
    <property type="match status" value="1"/>
</dbReference>
<gene>
    <name evidence="13" type="ORF">EGW08_012910</name>
</gene>
<dbReference type="CDD" id="cd20801">
    <property type="entry name" value="C1_DGKepsilon_typeIII_rpt1"/>
    <property type="match status" value="1"/>
</dbReference>
<dbReference type="InterPro" id="IPR000756">
    <property type="entry name" value="Diacylglycerol_kin_accessory"/>
</dbReference>
<dbReference type="SMART" id="SM00046">
    <property type="entry name" value="DAGKc"/>
    <property type="match status" value="1"/>
</dbReference>
<keyword evidence="10" id="KW-0472">Membrane</keyword>
<dbReference type="GO" id="GO:0016020">
    <property type="term" value="C:membrane"/>
    <property type="evidence" value="ECO:0007669"/>
    <property type="project" value="TreeGrafter"/>
</dbReference>
<feature type="domain" description="DAGKc" evidence="12">
    <location>
        <begin position="194"/>
        <end position="331"/>
    </location>
</feature>
<dbReference type="EC" id="2.7.1.107" evidence="9"/>
<comment type="caution">
    <text evidence="13">The sequence shown here is derived from an EMBL/GenBank/DDBJ whole genome shotgun (WGS) entry which is preliminary data.</text>
</comment>
<dbReference type="PANTHER" id="PTHR11255:SF118">
    <property type="entry name" value="DIACYLGLYCEROL KINASE EPSILON"/>
    <property type="match status" value="1"/>
</dbReference>
<dbReference type="CDD" id="cd20853">
    <property type="entry name" value="C1_DGKepsilon_typeIII_rpt2"/>
    <property type="match status" value="1"/>
</dbReference>
<dbReference type="SUPFAM" id="SSF111331">
    <property type="entry name" value="NAD kinase/diacylglycerol kinase-like"/>
    <property type="match status" value="1"/>
</dbReference>
<keyword evidence="10" id="KW-0812">Transmembrane</keyword>
<dbReference type="Pfam" id="PF00130">
    <property type="entry name" value="C1_1"/>
    <property type="match status" value="1"/>
</dbReference>
<dbReference type="GO" id="GO:0005524">
    <property type="term" value="F:ATP binding"/>
    <property type="evidence" value="ECO:0007669"/>
    <property type="project" value="UniProtKB-KW"/>
</dbReference>
<dbReference type="Pfam" id="PF00781">
    <property type="entry name" value="DAGK_cat"/>
    <property type="match status" value="1"/>
</dbReference>
<dbReference type="InterPro" id="IPR046349">
    <property type="entry name" value="C1-like_sf"/>
</dbReference>
<dbReference type="PROSITE" id="PS50081">
    <property type="entry name" value="ZF_DAG_PE_2"/>
    <property type="match status" value="1"/>
</dbReference>
<dbReference type="SMART" id="SM00109">
    <property type="entry name" value="C1"/>
    <property type="match status" value="2"/>
</dbReference>
<name>A0A3S1C034_ELYCH</name>
<reference evidence="13 14" key="1">
    <citation type="submission" date="2019-01" db="EMBL/GenBank/DDBJ databases">
        <title>A draft genome assembly of the solar-powered sea slug Elysia chlorotica.</title>
        <authorList>
            <person name="Cai H."/>
            <person name="Li Q."/>
            <person name="Fang X."/>
            <person name="Li J."/>
            <person name="Curtis N.E."/>
            <person name="Altenburger A."/>
            <person name="Shibata T."/>
            <person name="Feng M."/>
            <person name="Maeda T."/>
            <person name="Schwartz J.A."/>
            <person name="Shigenobu S."/>
            <person name="Lundholm N."/>
            <person name="Nishiyama T."/>
            <person name="Yang H."/>
            <person name="Hasebe M."/>
            <person name="Li S."/>
            <person name="Pierce S.K."/>
            <person name="Wang J."/>
        </authorList>
    </citation>
    <scope>NUCLEOTIDE SEQUENCE [LARGE SCALE GENOMIC DNA]</scope>
    <source>
        <strain evidence="13">EC2010</strain>
        <tissue evidence="13">Whole organism of an adult</tissue>
    </source>
</reference>
<evidence type="ECO:0000256" key="10">
    <source>
        <dbReference type="SAM" id="Phobius"/>
    </source>
</evidence>
<feature type="transmembrane region" description="Helical" evidence="10">
    <location>
        <begin position="6"/>
        <end position="25"/>
    </location>
</feature>
<dbReference type="Pfam" id="PF00609">
    <property type="entry name" value="DAGK_acc"/>
    <property type="match status" value="1"/>
</dbReference>
<dbReference type="AlphaFoldDB" id="A0A3S1C034"/>
<keyword evidence="10" id="KW-1133">Transmembrane helix</keyword>
<keyword evidence="14" id="KW-1185">Reference proteome</keyword>
<evidence type="ECO:0000259" key="12">
    <source>
        <dbReference type="PROSITE" id="PS50146"/>
    </source>
</evidence>
<sequence length="540" mass="59674">MGDLALSLLIMLSLLGIAALLMSLLRKYRMRHYAIPVRDSSKGHRFHMVDMFVNTTYCNVDGSRLIHGAQCDICGICVDDSNMKQANKRIPCRAACIKDQSARHHWVQGNLPPYSECLVCGEECGVLKPLADLRCSWCKATAHDGCAAKTEVCDLGRYRRFIVPPNCIEVKWAGVKGTRTRHMEIKHVVHPDIEKWMPLIVICNRKSGSNEGELLLQSFRDVLNPAQVIDINDIRPESALEWCNLLPDVNFCLLVCGGDGTIGWVLTAIEKLQLQNPPSMCILPLGTGNDLSRVLGWGEGHAGPVDVTSIFSDVEQSRAVKLDSSLCRFASSKKLFLMFFFQTYIMNNYLSVGVDALVTLNFHRQRESWPALFAHRLINKFCYFTYGTKDVLERECKHLHKRLKVELDGRELELPELEGVVVLNIASWGGGCQPWGNAGPTEDGWITPKSVYDDGILEVMGLFSSFHIAQLQLGLATPLRLGHASTVKITLHGGNAPMQVDGEPWEQHPGSITVTHRGQAAMRALGAAGLKGSSSVTGAS</sequence>
<accession>A0A3S1C034</accession>
<evidence type="ECO:0000256" key="4">
    <source>
        <dbReference type="ARBA" id="ARBA00022737"/>
    </source>
</evidence>
<evidence type="ECO:0000256" key="5">
    <source>
        <dbReference type="ARBA" id="ARBA00022741"/>
    </source>
</evidence>
<evidence type="ECO:0000256" key="1">
    <source>
        <dbReference type="ARBA" id="ARBA00009280"/>
    </source>
</evidence>
<comment type="catalytic activity">
    <reaction evidence="9">
        <text>a 1,2-diacyl-sn-glycerol + ATP = a 1,2-diacyl-sn-glycero-3-phosphate + ADP + H(+)</text>
        <dbReference type="Rhea" id="RHEA:10272"/>
        <dbReference type="ChEBI" id="CHEBI:15378"/>
        <dbReference type="ChEBI" id="CHEBI:17815"/>
        <dbReference type="ChEBI" id="CHEBI:30616"/>
        <dbReference type="ChEBI" id="CHEBI:58608"/>
        <dbReference type="ChEBI" id="CHEBI:456216"/>
        <dbReference type="EC" id="2.7.1.107"/>
    </reaction>
</comment>
<dbReference type="InterPro" id="IPR017438">
    <property type="entry name" value="ATP-NAD_kinase_N"/>
</dbReference>
<evidence type="ECO:0000256" key="9">
    <source>
        <dbReference type="RuleBase" id="RU361128"/>
    </source>
</evidence>
<keyword evidence="5 9" id="KW-0547">Nucleotide-binding</keyword>
<dbReference type="Gene3D" id="3.40.50.10330">
    <property type="entry name" value="Probable inorganic polyphosphate/atp-NAD kinase, domain 1"/>
    <property type="match status" value="1"/>
</dbReference>
<feature type="domain" description="Phorbol-ester/DAG-type" evidence="11">
    <location>
        <begin position="103"/>
        <end position="153"/>
    </location>
</feature>
<dbReference type="Gene3D" id="3.30.60.20">
    <property type="match status" value="1"/>
</dbReference>
<organism evidence="13 14">
    <name type="scientific">Elysia chlorotica</name>
    <name type="common">Eastern emerald elysia</name>
    <name type="synonym">Sea slug</name>
    <dbReference type="NCBI Taxonomy" id="188477"/>
    <lineage>
        <taxon>Eukaryota</taxon>
        <taxon>Metazoa</taxon>
        <taxon>Spiralia</taxon>
        <taxon>Lophotrochozoa</taxon>
        <taxon>Mollusca</taxon>
        <taxon>Gastropoda</taxon>
        <taxon>Heterobranchia</taxon>
        <taxon>Euthyneura</taxon>
        <taxon>Panpulmonata</taxon>
        <taxon>Sacoglossa</taxon>
        <taxon>Placobranchoidea</taxon>
        <taxon>Plakobranchidae</taxon>
        <taxon>Elysia</taxon>
    </lineage>
</organism>
<dbReference type="Gene3D" id="2.60.200.40">
    <property type="match status" value="1"/>
</dbReference>
<evidence type="ECO:0000313" key="13">
    <source>
        <dbReference type="EMBL" id="RUS79325.1"/>
    </source>
</evidence>
<dbReference type="STRING" id="188477.A0A3S1C034"/>
<dbReference type="GO" id="GO:0007200">
    <property type="term" value="P:phospholipase C-activating G protein-coupled receptor signaling pathway"/>
    <property type="evidence" value="ECO:0007669"/>
    <property type="project" value="InterPro"/>
</dbReference>
<dbReference type="InterPro" id="IPR002219">
    <property type="entry name" value="PKC_DAG/PE"/>
</dbReference>
<evidence type="ECO:0000313" key="14">
    <source>
        <dbReference type="Proteomes" id="UP000271974"/>
    </source>
</evidence>
<keyword evidence="6 9" id="KW-0418">Kinase</keyword>
<evidence type="ECO:0000256" key="2">
    <source>
        <dbReference type="ARBA" id="ARBA00022679"/>
    </source>
</evidence>
<keyword evidence="2 9" id="KW-0808">Transferase</keyword>